<dbReference type="EMBL" id="POUD01000024">
    <property type="protein sequence ID" value="PZG20579.1"/>
    <property type="molecule type" value="Genomic_DNA"/>
</dbReference>
<protein>
    <submittedName>
        <fullName evidence="1">Uncharacterized protein</fullName>
    </submittedName>
</protein>
<reference evidence="1 2" key="1">
    <citation type="submission" date="2018-01" db="EMBL/GenBank/DDBJ databases">
        <title>Draft genome sequence of Nonomuraea sp. KC333.</title>
        <authorList>
            <person name="Sahin N."/>
            <person name="Saygin H."/>
            <person name="Ay H."/>
        </authorList>
    </citation>
    <scope>NUCLEOTIDE SEQUENCE [LARGE SCALE GENOMIC DNA]</scope>
    <source>
        <strain evidence="1 2">KC333</strain>
    </source>
</reference>
<gene>
    <name evidence="1" type="ORF">C1J01_08735</name>
</gene>
<organism evidence="1 2">
    <name type="scientific">Nonomuraea aridisoli</name>
    <dbReference type="NCBI Taxonomy" id="2070368"/>
    <lineage>
        <taxon>Bacteria</taxon>
        <taxon>Bacillati</taxon>
        <taxon>Actinomycetota</taxon>
        <taxon>Actinomycetes</taxon>
        <taxon>Streptosporangiales</taxon>
        <taxon>Streptosporangiaceae</taxon>
        <taxon>Nonomuraea</taxon>
    </lineage>
</organism>
<accession>A0A2W2EUV4</accession>
<name>A0A2W2EUV4_9ACTN</name>
<evidence type="ECO:0000313" key="2">
    <source>
        <dbReference type="Proteomes" id="UP000249304"/>
    </source>
</evidence>
<dbReference type="Proteomes" id="UP000249304">
    <property type="component" value="Unassembled WGS sequence"/>
</dbReference>
<proteinExistence type="predicted"/>
<dbReference type="AlphaFoldDB" id="A0A2W2EUV4"/>
<sequence>MPQFTAMPNAAVETCQPWCADHADATPRGRQADPADQLCQRTRTSPAYGEILMTHSADQGTTIALYRTRDELTPAEAEQLAYALLQEAAAARAADAGAPGPAHKLGEC</sequence>
<evidence type="ECO:0000313" key="1">
    <source>
        <dbReference type="EMBL" id="PZG20579.1"/>
    </source>
</evidence>
<keyword evidence="2" id="KW-1185">Reference proteome</keyword>
<comment type="caution">
    <text evidence="1">The sequence shown here is derived from an EMBL/GenBank/DDBJ whole genome shotgun (WGS) entry which is preliminary data.</text>
</comment>